<gene>
    <name evidence="3" type="ORF">PROAA_790007</name>
</gene>
<dbReference type="SUPFAM" id="SSF103481">
    <property type="entry name" value="Multidrug resistance efflux transporter EmrE"/>
    <property type="match status" value="2"/>
</dbReference>
<dbReference type="InterPro" id="IPR000620">
    <property type="entry name" value="EamA_dom"/>
</dbReference>
<feature type="transmembrane region" description="Helical" evidence="1">
    <location>
        <begin position="7"/>
        <end position="25"/>
    </location>
</feature>
<keyword evidence="4" id="KW-1185">Reference proteome</keyword>
<evidence type="ECO:0000313" key="3">
    <source>
        <dbReference type="EMBL" id="SBT10932.1"/>
    </source>
</evidence>
<evidence type="ECO:0000259" key="2">
    <source>
        <dbReference type="Pfam" id="PF00892"/>
    </source>
</evidence>
<feature type="transmembrane region" description="Helical" evidence="1">
    <location>
        <begin position="78"/>
        <end position="95"/>
    </location>
</feature>
<evidence type="ECO:0000313" key="4">
    <source>
        <dbReference type="Proteomes" id="UP000199600"/>
    </source>
</evidence>
<dbReference type="GO" id="GO:0016020">
    <property type="term" value="C:membrane"/>
    <property type="evidence" value="ECO:0007669"/>
    <property type="project" value="InterPro"/>
</dbReference>
<name>A0A1A8Y1Q4_9RHOO</name>
<sequence>MQLRQHHAAHGVFLFLTAIFLFAALDATAKYLTAFFAVPLLVWARYFVHLVVMLITIAPGMGREIVVTRRPLLMTFRALMLVGVTLLVQLAFRTLPLAETTAIVFVTPLLVALLAGPMLGEKMQLKGWLATLAGFCGVLLIARPGGAMVGIGVIYALGGALCYALYQILTRKLLASEPPMRLLFHTALVGTLSMSLFMPEYWGGELPGLWHILLISSLGFYGGIGHFLLIRAFREAPASTLSPLLYVQLIWAMLLGYAVFGQLPDMPAIMGMLIIGASGLSLVMWRTPALIPAMHTESALEKQPVSE</sequence>
<dbReference type="AlphaFoldDB" id="A0A1A8Y1Q4"/>
<dbReference type="PANTHER" id="PTHR22911:SF103">
    <property type="entry name" value="BLR2811 PROTEIN"/>
    <property type="match status" value="1"/>
</dbReference>
<feature type="domain" description="EamA" evidence="2">
    <location>
        <begin position="151"/>
        <end position="278"/>
    </location>
</feature>
<dbReference type="InterPro" id="IPR037185">
    <property type="entry name" value="EmrE-like"/>
</dbReference>
<protein>
    <recommendedName>
        <fullName evidence="2">EamA domain-containing protein</fullName>
    </recommendedName>
</protein>
<accession>A0A1A8Y1Q4</accession>
<proteinExistence type="predicted"/>
<feature type="transmembrane region" description="Helical" evidence="1">
    <location>
        <begin position="31"/>
        <end position="57"/>
    </location>
</feature>
<dbReference type="PANTHER" id="PTHR22911">
    <property type="entry name" value="ACYL-MALONYL CONDENSING ENZYME-RELATED"/>
    <property type="match status" value="1"/>
</dbReference>
<feature type="transmembrane region" description="Helical" evidence="1">
    <location>
        <begin position="241"/>
        <end position="260"/>
    </location>
</feature>
<feature type="transmembrane region" description="Helical" evidence="1">
    <location>
        <begin position="149"/>
        <end position="170"/>
    </location>
</feature>
<feature type="transmembrane region" description="Helical" evidence="1">
    <location>
        <begin position="182"/>
        <end position="202"/>
    </location>
</feature>
<evidence type="ECO:0000256" key="1">
    <source>
        <dbReference type="SAM" id="Phobius"/>
    </source>
</evidence>
<dbReference type="RefSeq" id="WP_245664326.1">
    <property type="nucleotide sequence ID" value="NZ_FLQY01000383.1"/>
</dbReference>
<dbReference type="Pfam" id="PF00892">
    <property type="entry name" value="EamA"/>
    <property type="match status" value="2"/>
</dbReference>
<dbReference type="EMBL" id="FLQY01000383">
    <property type="protein sequence ID" value="SBT10932.1"/>
    <property type="molecule type" value="Genomic_DNA"/>
</dbReference>
<organism evidence="3 4">
    <name type="scientific">Candidatus Propionivibrio aalborgensis</name>
    <dbReference type="NCBI Taxonomy" id="1860101"/>
    <lineage>
        <taxon>Bacteria</taxon>
        <taxon>Pseudomonadati</taxon>
        <taxon>Pseudomonadota</taxon>
        <taxon>Betaproteobacteria</taxon>
        <taxon>Rhodocyclales</taxon>
        <taxon>Rhodocyclaceae</taxon>
        <taxon>Propionivibrio</taxon>
    </lineage>
</organism>
<feature type="transmembrane region" description="Helical" evidence="1">
    <location>
        <begin position="101"/>
        <end position="120"/>
    </location>
</feature>
<feature type="transmembrane region" description="Helical" evidence="1">
    <location>
        <begin position="208"/>
        <end position="229"/>
    </location>
</feature>
<feature type="transmembrane region" description="Helical" evidence="1">
    <location>
        <begin position="266"/>
        <end position="285"/>
    </location>
</feature>
<reference evidence="3 4" key="1">
    <citation type="submission" date="2016-06" db="EMBL/GenBank/DDBJ databases">
        <authorList>
            <person name="Kjaerup R.B."/>
            <person name="Dalgaard T.S."/>
            <person name="Juul-Madsen H.R."/>
        </authorList>
    </citation>
    <scope>NUCLEOTIDE SEQUENCE [LARGE SCALE GENOMIC DNA]</scope>
    <source>
        <strain evidence="3">2</strain>
    </source>
</reference>
<feature type="transmembrane region" description="Helical" evidence="1">
    <location>
        <begin position="127"/>
        <end position="143"/>
    </location>
</feature>
<keyword evidence="1" id="KW-0812">Transmembrane</keyword>
<dbReference type="Proteomes" id="UP000199600">
    <property type="component" value="Unassembled WGS sequence"/>
</dbReference>
<keyword evidence="1" id="KW-0472">Membrane</keyword>
<feature type="domain" description="EamA" evidence="2">
    <location>
        <begin position="11"/>
        <end position="142"/>
    </location>
</feature>
<keyword evidence="1" id="KW-1133">Transmembrane helix</keyword>